<proteinExistence type="predicted"/>
<evidence type="ECO:0000313" key="1">
    <source>
        <dbReference type="EMBL" id="MCB5410582.1"/>
    </source>
</evidence>
<accession>A0ABS8CMF2</accession>
<dbReference type="Proteomes" id="UP001198571">
    <property type="component" value="Unassembled WGS sequence"/>
</dbReference>
<reference evidence="1 2" key="1">
    <citation type="submission" date="2020-07" db="EMBL/GenBank/DDBJ databases">
        <title>Pseudogemmobacter sp. nov., isolated from poultry manure in Taiwan.</title>
        <authorList>
            <person name="Lin S.-Y."/>
            <person name="Tang Y.-S."/>
            <person name="Young C.-C."/>
        </authorList>
    </citation>
    <scope>NUCLEOTIDE SEQUENCE [LARGE SCALE GENOMIC DNA]</scope>
    <source>
        <strain evidence="1 2">CC-YST710</strain>
    </source>
</reference>
<gene>
    <name evidence="1" type="ORF">H0485_11295</name>
</gene>
<evidence type="ECO:0000313" key="2">
    <source>
        <dbReference type="Proteomes" id="UP001198571"/>
    </source>
</evidence>
<organism evidence="1 2">
    <name type="scientific">Pseudogemmobacter faecipullorum</name>
    <dbReference type="NCBI Taxonomy" id="2755041"/>
    <lineage>
        <taxon>Bacteria</taxon>
        <taxon>Pseudomonadati</taxon>
        <taxon>Pseudomonadota</taxon>
        <taxon>Alphaproteobacteria</taxon>
        <taxon>Rhodobacterales</taxon>
        <taxon>Paracoccaceae</taxon>
        <taxon>Pseudogemmobacter</taxon>
    </lineage>
</organism>
<comment type="caution">
    <text evidence="1">The sequence shown here is derived from an EMBL/GenBank/DDBJ whole genome shotgun (WGS) entry which is preliminary data.</text>
</comment>
<dbReference type="RefSeq" id="WP_226935604.1">
    <property type="nucleotide sequence ID" value="NZ_JACDXX010000009.1"/>
</dbReference>
<keyword evidence="2" id="KW-1185">Reference proteome</keyword>
<protein>
    <submittedName>
        <fullName evidence="1">Uncharacterized protein</fullName>
    </submittedName>
</protein>
<name>A0ABS8CMF2_9RHOB</name>
<sequence length="45" mass="4795">MAIFIQRARRAAGPDAPRAALAQDSFFLALLRYGLISAPPPGGIR</sequence>
<dbReference type="EMBL" id="JACDXX010000009">
    <property type="protein sequence ID" value="MCB5410582.1"/>
    <property type="molecule type" value="Genomic_DNA"/>
</dbReference>